<evidence type="ECO:0000259" key="1">
    <source>
        <dbReference type="PROSITE" id="PS50878"/>
    </source>
</evidence>
<dbReference type="PANTHER" id="PTHR31635:SF196">
    <property type="entry name" value="REVERSE TRANSCRIPTASE DOMAIN-CONTAINING PROTEIN-RELATED"/>
    <property type="match status" value="1"/>
</dbReference>
<reference evidence="2" key="2">
    <citation type="submission" date="2021-03" db="UniProtKB">
        <authorList>
            <consortium name="Ensembl"/>
        </authorList>
    </citation>
    <scope>IDENTIFICATION</scope>
</reference>
<dbReference type="GeneTree" id="ENSGT00940000165023"/>
<dbReference type="CDD" id="cd09076">
    <property type="entry name" value="L1-EN"/>
    <property type="match status" value="1"/>
</dbReference>
<dbReference type="InterPro" id="IPR005135">
    <property type="entry name" value="Endo/exonuclease/phosphatase"/>
</dbReference>
<organism evidence="2">
    <name type="scientific">Xenopus tropicalis</name>
    <name type="common">Western clawed frog</name>
    <name type="synonym">Silurana tropicalis</name>
    <dbReference type="NCBI Taxonomy" id="8364"/>
    <lineage>
        <taxon>Eukaryota</taxon>
        <taxon>Metazoa</taxon>
        <taxon>Chordata</taxon>
        <taxon>Craniata</taxon>
        <taxon>Vertebrata</taxon>
        <taxon>Euteleostomi</taxon>
        <taxon>Amphibia</taxon>
        <taxon>Batrachia</taxon>
        <taxon>Anura</taxon>
        <taxon>Pipoidea</taxon>
        <taxon>Pipidae</taxon>
        <taxon>Xenopodinae</taxon>
        <taxon>Xenopus</taxon>
        <taxon>Silurana</taxon>
    </lineage>
</organism>
<dbReference type="Ensembl" id="ENSXETT00000116159">
    <property type="protein sequence ID" value="ENSXETP00000111157"/>
    <property type="gene ID" value="ENSXETG00000043268"/>
</dbReference>
<dbReference type="AlphaFoldDB" id="A0A803JT27"/>
<dbReference type="InterPro" id="IPR043502">
    <property type="entry name" value="DNA/RNA_pol_sf"/>
</dbReference>
<dbReference type="Gene3D" id="3.60.10.10">
    <property type="entry name" value="Endonuclease/exonuclease/phosphatase"/>
    <property type="match status" value="1"/>
</dbReference>
<reference evidence="2" key="1">
    <citation type="journal article" date="2010" name="Science">
        <title>The genome of the Western clawed frog Xenopus tropicalis.</title>
        <authorList>
            <person name="Hellsten U."/>
            <person name="Harland R.M."/>
            <person name="Gilchrist M.J."/>
            <person name="Hendrix D."/>
            <person name="Jurka J."/>
            <person name="Kapitonov V."/>
            <person name="Ovcharenko I."/>
            <person name="Putnam N.H."/>
            <person name="Shu S."/>
            <person name="Taher L."/>
            <person name="Blitz I.L."/>
            <person name="Blumberg B."/>
            <person name="Dichmann D.S."/>
            <person name="Dubchak I."/>
            <person name="Amaya E."/>
            <person name="Detter J.C."/>
            <person name="Fletcher R."/>
            <person name="Gerhard D.S."/>
            <person name="Goodstein D."/>
            <person name="Graves T."/>
            <person name="Grigoriev I.V."/>
            <person name="Grimwood J."/>
            <person name="Kawashima T."/>
            <person name="Lindquist E."/>
            <person name="Lucas S.M."/>
            <person name="Mead P.E."/>
            <person name="Mitros T."/>
            <person name="Ogino H."/>
            <person name="Ohta Y."/>
            <person name="Poliakov A.V."/>
            <person name="Pollet N."/>
            <person name="Robert J."/>
            <person name="Salamov A."/>
            <person name="Sater A.K."/>
            <person name="Schmutz J."/>
            <person name="Terry A."/>
            <person name="Vize P.D."/>
            <person name="Warren W.C."/>
            <person name="Wells D."/>
            <person name="Wills A."/>
            <person name="Wilson R.K."/>
            <person name="Zimmerman L.B."/>
            <person name="Zorn A.M."/>
            <person name="Grainger R."/>
            <person name="Grammer T."/>
            <person name="Khokha M.K."/>
            <person name="Richardson P.M."/>
            <person name="Rokhsar D.S."/>
        </authorList>
    </citation>
    <scope>NUCLEOTIDE SEQUENCE [LARGE SCALE GENOMIC DNA]</scope>
    <source>
        <strain evidence="2">Nigerian</strain>
    </source>
</reference>
<dbReference type="InterPro" id="IPR000477">
    <property type="entry name" value="RT_dom"/>
</dbReference>
<name>A0A803JT27_XENTR</name>
<dbReference type="SUPFAM" id="SSF56672">
    <property type="entry name" value="DNA/RNA polymerases"/>
    <property type="match status" value="1"/>
</dbReference>
<protein>
    <recommendedName>
        <fullName evidence="1">Reverse transcriptase domain-containing protein</fullName>
    </recommendedName>
</protein>
<dbReference type="GO" id="GO:0003824">
    <property type="term" value="F:catalytic activity"/>
    <property type="evidence" value="ECO:0007669"/>
    <property type="project" value="InterPro"/>
</dbReference>
<evidence type="ECO:0000313" key="2">
    <source>
        <dbReference type="Ensembl" id="ENSXETP00000111157"/>
    </source>
</evidence>
<dbReference type="CDD" id="cd01650">
    <property type="entry name" value="RT_nLTR_like"/>
    <property type="match status" value="1"/>
</dbReference>
<proteinExistence type="predicted"/>
<dbReference type="SUPFAM" id="SSF56219">
    <property type="entry name" value="DNase I-like"/>
    <property type="match status" value="1"/>
</dbReference>
<feature type="domain" description="Reverse transcriptase" evidence="1">
    <location>
        <begin position="506"/>
        <end position="779"/>
    </location>
</feature>
<dbReference type="Pfam" id="PF00078">
    <property type="entry name" value="RVT_1"/>
    <property type="match status" value="1"/>
</dbReference>
<accession>A0A803JT27</accession>
<dbReference type="InterPro" id="IPR036691">
    <property type="entry name" value="Endo/exonu/phosph_ase_sf"/>
</dbReference>
<dbReference type="PANTHER" id="PTHR31635">
    <property type="entry name" value="REVERSE TRANSCRIPTASE DOMAIN-CONTAINING PROTEIN-RELATED"/>
    <property type="match status" value="1"/>
</dbReference>
<sequence>MTTYLENPNNNLEQIKVISWNVGGLNTPIKRRKVLDRLKRENAHIIFLQETHWRRKDNSTLHDKWLQHTIAASYKNKTRGVAILINKNLCCTVQKTYKDKAGRYLIIDLDIQGVKYTMVNIYAPTNENKYFFTELLQRIDSWEASNLILGGDANVIWDTTMDKTGTHTSQTKTRAKPLLTLSNFFQLQDTYRYIHPLTRDFTHYSGAHNTHSRIDYILISQTQLTNLITANIGTIDISDHAQISIILQLAKPQPNSKIWRFPAYLTKNEDFKSYIKTCWANYVDDNLEHWDNPQLFWAAAKSVLRGHIISYQTKQKKSYNDKYRHLQKELTQNYKLFKTTNTPEAKQKYVETKALFDTLMTDKAHKTIGHTTNTYYRWGNKPGRLLANIIKSQKPNTYIQRLKLTNGWATDTTTINKTMTEHFKTFYKREPDDPTDGLKFLQEAKLQKLTVQDRDILDSPITEKEIKETIKNLKSGKTPGPDGFSAEFFKLLAIDISPTLTTLYNQTLQGHPLWHTANDARIIVLLKPGRNPTEPSSYRPISLLNQDLKILTKTIADRLQKTLPRILTDNQVGFLKTRHPVKALRNIIAVLYQCNLEKREHGMFLSLDADKAFDRISHTHLRRLLKFQHFGIHMLNLFKALYTSPMAQLTVNGLNSDYFQIQRGTRQGCPLSPLLFNVAIDPLIRHILLHPQYKGIQTGQTSQKLVAFADDIMLFINNPAQDIPILLQIINRFGTIAGFRINLEKSEALLLKNTLRTDWSKNFPFQKAKQHIKFLGINIPKH</sequence>
<dbReference type="PROSITE" id="PS50878">
    <property type="entry name" value="RT_POL"/>
    <property type="match status" value="1"/>
</dbReference>
<dbReference type="InParanoid" id="A0A803JT27"/>
<dbReference type="Pfam" id="PF03372">
    <property type="entry name" value="Exo_endo_phos"/>
    <property type="match status" value="1"/>
</dbReference>